<evidence type="ECO:0000256" key="1">
    <source>
        <dbReference type="SAM" id="MobiDB-lite"/>
    </source>
</evidence>
<organism evidence="2 3">
    <name type="scientific">Rhinocladiella mackenziei CBS 650.93</name>
    <dbReference type="NCBI Taxonomy" id="1442369"/>
    <lineage>
        <taxon>Eukaryota</taxon>
        <taxon>Fungi</taxon>
        <taxon>Dikarya</taxon>
        <taxon>Ascomycota</taxon>
        <taxon>Pezizomycotina</taxon>
        <taxon>Eurotiomycetes</taxon>
        <taxon>Chaetothyriomycetidae</taxon>
        <taxon>Chaetothyriales</taxon>
        <taxon>Herpotrichiellaceae</taxon>
        <taxon>Rhinocladiella</taxon>
    </lineage>
</organism>
<dbReference type="AlphaFoldDB" id="A0A0D2IU76"/>
<feature type="compositionally biased region" description="Basic residues" evidence="1">
    <location>
        <begin position="324"/>
        <end position="339"/>
    </location>
</feature>
<reference evidence="2 3" key="1">
    <citation type="submission" date="2015-01" db="EMBL/GenBank/DDBJ databases">
        <title>The Genome Sequence of Rhinocladiella mackenzie CBS 650.93.</title>
        <authorList>
            <consortium name="The Broad Institute Genomics Platform"/>
            <person name="Cuomo C."/>
            <person name="de Hoog S."/>
            <person name="Gorbushina A."/>
            <person name="Stielow B."/>
            <person name="Teixiera M."/>
            <person name="Abouelleil A."/>
            <person name="Chapman S.B."/>
            <person name="Priest M."/>
            <person name="Young S.K."/>
            <person name="Wortman J."/>
            <person name="Nusbaum C."/>
            <person name="Birren B."/>
        </authorList>
    </citation>
    <scope>NUCLEOTIDE SEQUENCE [LARGE SCALE GENOMIC DNA]</scope>
    <source>
        <strain evidence="2 3">CBS 650.93</strain>
    </source>
</reference>
<evidence type="ECO:0000313" key="2">
    <source>
        <dbReference type="EMBL" id="KIX09614.1"/>
    </source>
</evidence>
<dbReference type="GeneID" id="25288765"/>
<feature type="region of interest" description="Disordered" evidence="1">
    <location>
        <begin position="245"/>
        <end position="339"/>
    </location>
</feature>
<dbReference type="STRING" id="1442369.A0A0D2IU76"/>
<feature type="compositionally biased region" description="Low complexity" evidence="1">
    <location>
        <begin position="245"/>
        <end position="258"/>
    </location>
</feature>
<feature type="compositionally biased region" description="Low complexity" evidence="1">
    <location>
        <begin position="267"/>
        <end position="279"/>
    </location>
</feature>
<dbReference type="Gene3D" id="2.60.120.260">
    <property type="entry name" value="Galactose-binding domain-like"/>
    <property type="match status" value="1"/>
</dbReference>
<dbReference type="EMBL" id="KN847475">
    <property type="protein sequence ID" value="KIX09614.1"/>
    <property type="molecule type" value="Genomic_DNA"/>
</dbReference>
<feature type="region of interest" description="Disordered" evidence="1">
    <location>
        <begin position="1"/>
        <end position="20"/>
    </location>
</feature>
<sequence>MSSATSSIQVRPTNSYSGTKSWSESAWLDWSVTRSTSTSSSVGAEATTSSLTTATTSSVVGYPTIPSHTASNSSWTENGCDAIPPYQLVKNPSFECSDQGWTLDEADIVWGGVLASKRDLSSPDVAYDGKGFARLHPASGSETATLSQTLDTPAPNGSYWYSFAYRVPESGVTPDGCTLTVSTDEGSLATIGSLSTASSWMMTGKEFTIEASISVFSLAFSCNGADTTSPVLDLDYVKMGLSSGSGTSGHDTTGNSTGPPAHPTSPPVDVTSPDSSVPPANVTSLYDGAATHSEASGPTSTIATSSDPTGPTESGNSTTGVSRLKPRGYHRYHRNHNVN</sequence>
<dbReference type="Proteomes" id="UP000053617">
    <property type="component" value="Unassembled WGS sequence"/>
</dbReference>
<feature type="compositionally biased region" description="Polar residues" evidence="1">
    <location>
        <begin position="293"/>
        <end position="321"/>
    </location>
</feature>
<protein>
    <submittedName>
        <fullName evidence="2">Uncharacterized protein</fullName>
    </submittedName>
</protein>
<gene>
    <name evidence="2" type="ORF">Z518_00694</name>
</gene>
<dbReference type="HOGENOM" id="CLU_819275_0_0_1"/>
<accession>A0A0D2IU76</accession>
<proteinExistence type="predicted"/>
<dbReference type="OrthoDB" id="4160963at2759"/>
<name>A0A0D2IU76_9EURO</name>
<dbReference type="RefSeq" id="XP_013276750.1">
    <property type="nucleotide sequence ID" value="XM_013421296.1"/>
</dbReference>
<keyword evidence="3" id="KW-1185">Reference proteome</keyword>
<dbReference type="VEuPathDB" id="FungiDB:Z518_00694"/>
<evidence type="ECO:0000313" key="3">
    <source>
        <dbReference type="Proteomes" id="UP000053617"/>
    </source>
</evidence>